<feature type="signal peptide" evidence="12">
    <location>
        <begin position="1"/>
        <end position="24"/>
    </location>
</feature>
<dbReference type="InterPro" id="IPR028974">
    <property type="entry name" value="TSP_type-3_rpt"/>
</dbReference>
<dbReference type="InterPro" id="IPR050330">
    <property type="entry name" value="Bact_OuterMem_StrucFunc"/>
</dbReference>
<dbReference type="GO" id="GO:0005509">
    <property type="term" value="F:calcium ion binding"/>
    <property type="evidence" value="ECO:0007669"/>
    <property type="project" value="InterPro"/>
</dbReference>
<evidence type="ECO:0000256" key="1">
    <source>
        <dbReference type="ARBA" id="ARBA00004571"/>
    </source>
</evidence>
<dbReference type="Pfam" id="PF13505">
    <property type="entry name" value="OMP_b-brl"/>
    <property type="match status" value="1"/>
</dbReference>
<protein>
    <recommendedName>
        <fullName evidence="13">OmpA-like domain-containing protein</fullName>
    </recommendedName>
</protein>
<gene>
    <name evidence="14" type="ORF">COA96_08875</name>
</gene>
<dbReference type="EMBL" id="NVVJ01000023">
    <property type="protein sequence ID" value="PCJ24770.1"/>
    <property type="molecule type" value="Genomic_DNA"/>
</dbReference>
<dbReference type="InterPro" id="IPR006664">
    <property type="entry name" value="OMP_bac"/>
</dbReference>
<evidence type="ECO:0000256" key="6">
    <source>
        <dbReference type="ARBA" id="ARBA00023065"/>
    </source>
</evidence>
<feature type="region of interest" description="Disordered" evidence="11">
    <location>
        <begin position="172"/>
        <end position="228"/>
    </location>
</feature>
<dbReference type="Gene3D" id="3.30.1330.60">
    <property type="entry name" value="OmpA-like domain"/>
    <property type="match status" value="1"/>
</dbReference>
<dbReference type="InterPro" id="IPR011250">
    <property type="entry name" value="OMP/PagP_B-barrel"/>
</dbReference>
<dbReference type="Gene3D" id="2.40.160.20">
    <property type="match status" value="1"/>
</dbReference>
<dbReference type="GO" id="GO:0046930">
    <property type="term" value="C:pore complex"/>
    <property type="evidence" value="ECO:0007669"/>
    <property type="project" value="UniProtKB-KW"/>
</dbReference>
<dbReference type="PANTHER" id="PTHR30329:SF21">
    <property type="entry name" value="LIPOPROTEIN YIAD-RELATED"/>
    <property type="match status" value="1"/>
</dbReference>
<dbReference type="InterPro" id="IPR006665">
    <property type="entry name" value="OmpA-like"/>
</dbReference>
<dbReference type="InterPro" id="IPR036737">
    <property type="entry name" value="OmpA-like_sf"/>
</dbReference>
<comment type="caution">
    <text evidence="14">The sequence shown here is derived from an EMBL/GenBank/DDBJ whole genome shotgun (WGS) entry which is preliminary data.</text>
</comment>
<feature type="compositionally biased region" description="Low complexity" evidence="11">
    <location>
        <begin position="172"/>
        <end position="202"/>
    </location>
</feature>
<evidence type="ECO:0000256" key="12">
    <source>
        <dbReference type="SAM" id="SignalP"/>
    </source>
</evidence>
<feature type="domain" description="OmpA-like" evidence="13">
    <location>
        <begin position="233"/>
        <end position="351"/>
    </location>
</feature>
<keyword evidence="8 10" id="KW-0472">Membrane</keyword>
<dbReference type="PANTHER" id="PTHR30329">
    <property type="entry name" value="STATOR ELEMENT OF FLAGELLAR MOTOR COMPLEX"/>
    <property type="match status" value="1"/>
</dbReference>
<sequence length="357" mass="39532">MRLSSKFAALLALPLSLISHSLLADAGQFYLAPGLQWIQFDNGIELDNDTGYSLGLGYDLTDRLSVELSTFDLDTQTPAGVKVDLDHYKLDFLYDLNFNIGLFETFVVAGVGNTKFAGENDTIWDLGAGVNFKLTDNLTWRTAVRTFGYRDRDFQDRDLGIDTALVYRFGGSRSRPASTSAAAPRQTSQAAAEAPSRQAAAPDADRDGVPDSSDNCPDTPRNYAVDADGCPIPLEEVARVELKVNFDFDRSEVKSEYFSEIEEVADFMRQYSDVVIELEGHTDSRGTAEYNRGLSDRRANAVRQVLISRFNVQGSRISAEGFGESQPVATNDTDTGRAQNRRVMTVIIKTLQNYRPR</sequence>
<evidence type="ECO:0000256" key="2">
    <source>
        <dbReference type="ARBA" id="ARBA00022448"/>
    </source>
</evidence>
<dbReference type="GO" id="GO:0015288">
    <property type="term" value="F:porin activity"/>
    <property type="evidence" value="ECO:0007669"/>
    <property type="project" value="UniProtKB-KW"/>
</dbReference>
<evidence type="ECO:0000313" key="14">
    <source>
        <dbReference type="EMBL" id="PCJ24770.1"/>
    </source>
</evidence>
<keyword evidence="5 12" id="KW-0732">Signal</keyword>
<dbReference type="PRINTS" id="PR01021">
    <property type="entry name" value="OMPADOMAIN"/>
</dbReference>
<keyword evidence="7" id="KW-0626">Porin</keyword>
<evidence type="ECO:0000313" key="15">
    <source>
        <dbReference type="Proteomes" id="UP000218327"/>
    </source>
</evidence>
<comment type="subcellular location">
    <subcellularLocation>
        <location evidence="1">Cell outer membrane</location>
        <topology evidence="1">Multi-pass membrane protein</topology>
    </subcellularLocation>
</comment>
<dbReference type="GO" id="GO:0006811">
    <property type="term" value="P:monoatomic ion transport"/>
    <property type="evidence" value="ECO:0007669"/>
    <property type="project" value="UniProtKB-KW"/>
</dbReference>
<dbReference type="CDD" id="cd07185">
    <property type="entry name" value="OmpA_C-like"/>
    <property type="match status" value="1"/>
</dbReference>
<dbReference type="SUPFAM" id="SSF56925">
    <property type="entry name" value="OMPA-like"/>
    <property type="match status" value="1"/>
</dbReference>
<evidence type="ECO:0000256" key="10">
    <source>
        <dbReference type="PROSITE-ProRule" id="PRU00473"/>
    </source>
</evidence>
<organism evidence="14 15">
    <name type="scientific">SAR86 cluster bacterium</name>
    <dbReference type="NCBI Taxonomy" id="2030880"/>
    <lineage>
        <taxon>Bacteria</taxon>
        <taxon>Pseudomonadati</taxon>
        <taxon>Pseudomonadota</taxon>
        <taxon>Gammaproteobacteria</taxon>
        <taxon>SAR86 cluster</taxon>
    </lineage>
</organism>
<dbReference type="AlphaFoldDB" id="A0A2A5B073"/>
<reference evidence="15" key="1">
    <citation type="submission" date="2017-08" db="EMBL/GenBank/DDBJ databases">
        <title>A dynamic microbial community with high functional redundancy inhabits the cold, oxic subseafloor aquifer.</title>
        <authorList>
            <person name="Tully B.J."/>
            <person name="Wheat C.G."/>
            <person name="Glazer B.T."/>
            <person name="Huber J.A."/>
        </authorList>
    </citation>
    <scope>NUCLEOTIDE SEQUENCE [LARGE SCALE GENOMIC DNA]</scope>
</reference>
<dbReference type="SUPFAM" id="SSF103088">
    <property type="entry name" value="OmpA-like"/>
    <property type="match status" value="1"/>
</dbReference>
<feature type="chain" id="PRO_5012359402" description="OmpA-like domain-containing protein" evidence="12">
    <location>
        <begin position="25"/>
        <end position="357"/>
    </location>
</feature>
<keyword evidence="4" id="KW-0812">Transmembrane</keyword>
<evidence type="ECO:0000256" key="5">
    <source>
        <dbReference type="ARBA" id="ARBA00022729"/>
    </source>
</evidence>
<dbReference type="PROSITE" id="PS51123">
    <property type="entry name" value="OMPA_2"/>
    <property type="match status" value="1"/>
</dbReference>
<dbReference type="Pfam" id="PF00691">
    <property type="entry name" value="OmpA"/>
    <property type="match status" value="1"/>
</dbReference>
<dbReference type="Gene3D" id="4.10.1080.10">
    <property type="entry name" value="TSP type-3 repeat"/>
    <property type="match status" value="1"/>
</dbReference>
<evidence type="ECO:0000256" key="3">
    <source>
        <dbReference type="ARBA" id="ARBA00022452"/>
    </source>
</evidence>
<keyword evidence="6" id="KW-0406">Ion transport</keyword>
<accession>A0A2A5B073</accession>
<evidence type="ECO:0000256" key="9">
    <source>
        <dbReference type="ARBA" id="ARBA00023237"/>
    </source>
</evidence>
<evidence type="ECO:0000256" key="7">
    <source>
        <dbReference type="ARBA" id="ARBA00023114"/>
    </source>
</evidence>
<evidence type="ECO:0000256" key="8">
    <source>
        <dbReference type="ARBA" id="ARBA00023136"/>
    </source>
</evidence>
<evidence type="ECO:0000256" key="11">
    <source>
        <dbReference type="SAM" id="MobiDB-lite"/>
    </source>
</evidence>
<evidence type="ECO:0000259" key="13">
    <source>
        <dbReference type="PROSITE" id="PS51123"/>
    </source>
</evidence>
<proteinExistence type="predicted"/>
<name>A0A2A5B073_9GAMM</name>
<dbReference type="InterPro" id="IPR027385">
    <property type="entry name" value="Beta-barrel_OMP"/>
</dbReference>
<dbReference type="Proteomes" id="UP000218327">
    <property type="component" value="Unassembled WGS sequence"/>
</dbReference>
<keyword evidence="9" id="KW-0998">Cell outer membrane</keyword>
<keyword evidence="3" id="KW-1134">Transmembrane beta strand</keyword>
<evidence type="ECO:0000256" key="4">
    <source>
        <dbReference type="ARBA" id="ARBA00022692"/>
    </source>
</evidence>
<keyword evidence="2" id="KW-0813">Transport</keyword>
<dbReference type="GO" id="GO:0009279">
    <property type="term" value="C:cell outer membrane"/>
    <property type="evidence" value="ECO:0007669"/>
    <property type="project" value="UniProtKB-SubCell"/>
</dbReference>